<sequence length="147" mass="16503">MHNYKEMRHIHYKQTGFTLLELLVVLGIISMLAGLVGPKVMKHMADAKTKAAKVQISELSQALEMYKLDMDRYPNSSQGLAALVEAADNSKRWNGPYLGKSKVPVDPWQNEYHYVSPGEHGAFDLYSFGADEKEGGEGEDRDVVSWE</sequence>
<accession>H8GIG6</accession>
<dbReference type="STRING" id="686340.Metal_3836"/>
<evidence type="ECO:0000256" key="3">
    <source>
        <dbReference type="ARBA" id="ARBA00020042"/>
    </source>
</evidence>
<dbReference type="InterPro" id="IPR013545">
    <property type="entry name" value="T2SS_protein-GspG_C"/>
</dbReference>
<dbReference type="EMBL" id="CM001475">
    <property type="protein sequence ID" value="EIC31478.1"/>
    <property type="molecule type" value="Genomic_DNA"/>
</dbReference>
<evidence type="ECO:0000259" key="11">
    <source>
        <dbReference type="Pfam" id="PF08334"/>
    </source>
</evidence>
<dbReference type="Gene3D" id="3.30.700.10">
    <property type="entry name" value="Glycoprotein, Type 4 Pilin"/>
    <property type="match status" value="1"/>
</dbReference>
<keyword evidence="5" id="KW-0488">Methylation</keyword>
<evidence type="ECO:0000256" key="5">
    <source>
        <dbReference type="ARBA" id="ARBA00022481"/>
    </source>
</evidence>
<dbReference type="eggNOG" id="COG2165">
    <property type="taxonomic scope" value="Bacteria"/>
</dbReference>
<feature type="domain" description="Type II secretion system protein GspG C-terminal" evidence="11">
    <location>
        <begin position="39"/>
        <end position="146"/>
    </location>
</feature>
<dbReference type="HOGENOM" id="CLU_091705_2_0_6"/>
<evidence type="ECO:0000256" key="1">
    <source>
        <dbReference type="ARBA" id="ARBA00004377"/>
    </source>
</evidence>
<reference evidence="12 13" key="1">
    <citation type="journal article" date="2013" name="Genome Announc.">
        <title>Genome Sequence of the Obligate Gammaproteobacterial Methanotroph Methylomicrobium album Strain BG8.</title>
        <authorList>
            <person name="Kits K.D."/>
            <person name="Kalyuzhnaya M.G."/>
            <person name="Klotz M.G."/>
            <person name="Jetten M.S."/>
            <person name="Op den Camp H.J."/>
            <person name="Vuilleumier S."/>
            <person name="Bringel F."/>
            <person name="Dispirito A.A."/>
            <person name="Murrell J.C."/>
            <person name="Bruce D."/>
            <person name="Cheng J.F."/>
            <person name="Copeland A."/>
            <person name="Goodwin L."/>
            <person name="Hauser L."/>
            <person name="Lajus A."/>
            <person name="Land M.L."/>
            <person name="Lapidus A."/>
            <person name="Lucas S."/>
            <person name="Medigue C."/>
            <person name="Pitluck S."/>
            <person name="Woyke T."/>
            <person name="Zeytun A."/>
            <person name="Stein L.Y."/>
        </authorList>
    </citation>
    <scope>NUCLEOTIDE SEQUENCE [LARGE SCALE GENOMIC DNA]</scope>
    <source>
        <strain evidence="12 13">BG8</strain>
    </source>
</reference>
<evidence type="ECO:0000256" key="8">
    <source>
        <dbReference type="ARBA" id="ARBA00022989"/>
    </source>
</evidence>
<evidence type="ECO:0000256" key="9">
    <source>
        <dbReference type="ARBA" id="ARBA00023136"/>
    </source>
</evidence>
<dbReference type="AlphaFoldDB" id="H8GIG6"/>
<evidence type="ECO:0000313" key="13">
    <source>
        <dbReference type="Proteomes" id="UP000005090"/>
    </source>
</evidence>
<comment type="similarity">
    <text evidence="2">Belongs to the GSP G family.</text>
</comment>
<dbReference type="GO" id="GO:0015628">
    <property type="term" value="P:protein secretion by the type II secretion system"/>
    <property type="evidence" value="ECO:0007669"/>
    <property type="project" value="InterPro"/>
</dbReference>
<dbReference type="SUPFAM" id="SSF54523">
    <property type="entry name" value="Pili subunits"/>
    <property type="match status" value="1"/>
</dbReference>
<dbReference type="GO" id="GO:0015627">
    <property type="term" value="C:type II protein secretion system complex"/>
    <property type="evidence" value="ECO:0007669"/>
    <property type="project" value="InterPro"/>
</dbReference>
<dbReference type="PROSITE" id="PS00409">
    <property type="entry name" value="PROKAR_NTER_METHYL"/>
    <property type="match status" value="1"/>
</dbReference>
<dbReference type="NCBIfam" id="TIGR01710">
    <property type="entry name" value="typeII_sec_gspG"/>
    <property type="match status" value="1"/>
</dbReference>
<keyword evidence="13" id="KW-1185">Reference proteome</keyword>
<dbReference type="GO" id="GO:0005886">
    <property type="term" value="C:plasma membrane"/>
    <property type="evidence" value="ECO:0007669"/>
    <property type="project" value="UniProtKB-SubCell"/>
</dbReference>
<proteinExistence type="inferred from homology"/>
<dbReference type="PRINTS" id="PR00813">
    <property type="entry name" value="BCTERIALGSPG"/>
</dbReference>
<dbReference type="PANTHER" id="PTHR30093:SF45">
    <property type="entry name" value="TYPE II SECRETION SYSTEM CORE PROTEIN G"/>
    <property type="match status" value="1"/>
</dbReference>
<evidence type="ECO:0000256" key="10">
    <source>
        <dbReference type="SAM" id="Phobius"/>
    </source>
</evidence>
<dbReference type="PANTHER" id="PTHR30093">
    <property type="entry name" value="GENERAL SECRETION PATHWAY PROTEIN G"/>
    <property type="match status" value="1"/>
</dbReference>
<dbReference type="NCBIfam" id="TIGR02532">
    <property type="entry name" value="IV_pilin_GFxxxE"/>
    <property type="match status" value="1"/>
</dbReference>
<dbReference type="Proteomes" id="UP000005090">
    <property type="component" value="Chromosome"/>
</dbReference>
<feature type="transmembrane region" description="Helical" evidence="10">
    <location>
        <begin position="16"/>
        <end position="36"/>
    </location>
</feature>
<keyword evidence="6" id="KW-0997">Cell inner membrane</keyword>
<keyword evidence="4" id="KW-1003">Cell membrane</keyword>
<keyword evidence="8 10" id="KW-1133">Transmembrane helix</keyword>
<evidence type="ECO:0000313" key="12">
    <source>
        <dbReference type="EMBL" id="EIC31478.1"/>
    </source>
</evidence>
<name>H8GIG6_METAL</name>
<protein>
    <recommendedName>
        <fullName evidence="3">Type II secretion system core protein G</fullName>
    </recommendedName>
</protein>
<evidence type="ECO:0000256" key="2">
    <source>
        <dbReference type="ARBA" id="ARBA00009984"/>
    </source>
</evidence>
<keyword evidence="9 10" id="KW-0472">Membrane</keyword>
<evidence type="ECO:0000256" key="7">
    <source>
        <dbReference type="ARBA" id="ARBA00022692"/>
    </source>
</evidence>
<dbReference type="InterPro" id="IPR012902">
    <property type="entry name" value="N_methyl_site"/>
</dbReference>
<dbReference type="Pfam" id="PF07963">
    <property type="entry name" value="N_methyl"/>
    <property type="match status" value="1"/>
</dbReference>
<dbReference type="InterPro" id="IPR010054">
    <property type="entry name" value="Type2_sec_GspG"/>
</dbReference>
<dbReference type="Pfam" id="PF08334">
    <property type="entry name" value="T2SSG"/>
    <property type="match status" value="1"/>
</dbReference>
<evidence type="ECO:0000256" key="4">
    <source>
        <dbReference type="ARBA" id="ARBA00022475"/>
    </source>
</evidence>
<keyword evidence="7 10" id="KW-0812">Transmembrane</keyword>
<dbReference type="InterPro" id="IPR045584">
    <property type="entry name" value="Pilin-like"/>
</dbReference>
<gene>
    <name evidence="12" type="ORF">Metal_3836</name>
</gene>
<organism evidence="12 13">
    <name type="scientific">Methylomicrobium album BG8</name>
    <dbReference type="NCBI Taxonomy" id="686340"/>
    <lineage>
        <taxon>Bacteria</taxon>
        <taxon>Pseudomonadati</taxon>
        <taxon>Pseudomonadota</taxon>
        <taxon>Gammaproteobacteria</taxon>
        <taxon>Methylococcales</taxon>
        <taxon>Methylococcaceae</taxon>
        <taxon>Methylomicrobium</taxon>
    </lineage>
</organism>
<dbReference type="InterPro" id="IPR000983">
    <property type="entry name" value="Bac_GSPG_pilin"/>
</dbReference>
<evidence type="ECO:0000256" key="6">
    <source>
        <dbReference type="ARBA" id="ARBA00022519"/>
    </source>
</evidence>
<comment type="subcellular location">
    <subcellularLocation>
        <location evidence="1">Cell inner membrane</location>
        <topology evidence="1">Single-pass membrane protein</topology>
    </subcellularLocation>
</comment>